<dbReference type="GO" id="GO:0006493">
    <property type="term" value="P:protein O-linked glycosylation"/>
    <property type="evidence" value="ECO:0007669"/>
    <property type="project" value="TreeGrafter"/>
</dbReference>
<dbReference type="Pfam" id="PF13181">
    <property type="entry name" value="TPR_8"/>
    <property type="match status" value="1"/>
</dbReference>
<dbReference type="SUPFAM" id="SSF48452">
    <property type="entry name" value="TPR-like"/>
    <property type="match status" value="1"/>
</dbReference>
<dbReference type="PANTHER" id="PTHR44998:SF1">
    <property type="entry name" value="UDP-N-ACETYLGLUCOSAMINE--PEPTIDE N-ACETYLGLUCOSAMINYLTRANSFERASE 110 KDA SUBUNIT"/>
    <property type="match status" value="1"/>
</dbReference>
<dbReference type="EMBL" id="UINC01002654">
    <property type="protein sequence ID" value="SUZ98962.1"/>
    <property type="molecule type" value="Genomic_DNA"/>
</dbReference>
<dbReference type="InterPro" id="IPR019734">
    <property type="entry name" value="TPR_rpt"/>
</dbReference>
<dbReference type="PROSITE" id="PS51257">
    <property type="entry name" value="PROKAR_LIPOPROTEIN"/>
    <property type="match status" value="1"/>
</dbReference>
<dbReference type="AlphaFoldDB" id="A0A381S4F2"/>
<dbReference type="Pfam" id="PF13414">
    <property type="entry name" value="TPR_11"/>
    <property type="match status" value="1"/>
</dbReference>
<proteinExistence type="predicted"/>
<accession>A0A381S4F2</accession>
<gene>
    <name evidence="1" type="ORF">METZ01_LOCUS51816</name>
</gene>
<reference evidence="1" key="1">
    <citation type="submission" date="2018-05" db="EMBL/GenBank/DDBJ databases">
        <authorList>
            <person name="Lanie J.A."/>
            <person name="Ng W.-L."/>
            <person name="Kazmierczak K.M."/>
            <person name="Andrzejewski T.M."/>
            <person name="Davidsen T.M."/>
            <person name="Wayne K.J."/>
            <person name="Tettelin H."/>
            <person name="Glass J.I."/>
            <person name="Rusch D."/>
            <person name="Podicherti R."/>
            <person name="Tsui H.-C.T."/>
            <person name="Winkler M.E."/>
        </authorList>
    </citation>
    <scope>NUCLEOTIDE SEQUENCE</scope>
</reference>
<dbReference type="Gene3D" id="1.25.40.10">
    <property type="entry name" value="Tetratricopeptide repeat domain"/>
    <property type="match status" value="1"/>
</dbReference>
<dbReference type="SMART" id="SM00671">
    <property type="entry name" value="SEL1"/>
    <property type="match status" value="3"/>
</dbReference>
<dbReference type="InterPro" id="IPR011990">
    <property type="entry name" value="TPR-like_helical_dom_sf"/>
</dbReference>
<name>A0A381S4F2_9ZZZZ</name>
<dbReference type="GO" id="GO:0016757">
    <property type="term" value="F:glycosyltransferase activity"/>
    <property type="evidence" value="ECO:0007669"/>
    <property type="project" value="TreeGrafter"/>
</dbReference>
<dbReference type="InterPro" id="IPR006597">
    <property type="entry name" value="Sel1-like"/>
</dbReference>
<dbReference type="PROSITE" id="PS50293">
    <property type="entry name" value="TPR_REGION"/>
    <property type="match status" value="2"/>
</dbReference>
<dbReference type="PROSITE" id="PS50005">
    <property type="entry name" value="TPR"/>
    <property type="match status" value="3"/>
</dbReference>
<sequence>MKKYILIYLLVLVGCSSSIPDEYVQKMSQLTTELEKTKNIAIEAITKIEKLENALSKSILERDSVLFEHKQETSLLRASDAFQKGNNALLTKKYNKAISYYKKTIKLRPNDAHAYNNLGNAYKENGNYSRAIDCYHNAIKIKPDYASAYYNLGIVYQRNNDFNTALDSYREAARLAHDGVQKWLKDGGYYW</sequence>
<protein>
    <submittedName>
        <fullName evidence="1">Uncharacterized protein</fullName>
    </submittedName>
</protein>
<organism evidence="1">
    <name type="scientific">marine metagenome</name>
    <dbReference type="NCBI Taxonomy" id="408172"/>
    <lineage>
        <taxon>unclassified sequences</taxon>
        <taxon>metagenomes</taxon>
        <taxon>ecological metagenomes</taxon>
    </lineage>
</organism>
<dbReference type="SMART" id="SM00028">
    <property type="entry name" value="TPR"/>
    <property type="match status" value="3"/>
</dbReference>
<dbReference type="PANTHER" id="PTHR44998">
    <property type="match status" value="1"/>
</dbReference>
<evidence type="ECO:0000313" key="1">
    <source>
        <dbReference type="EMBL" id="SUZ98962.1"/>
    </source>
</evidence>